<dbReference type="PANTHER" id="PTHR35091">
    <property type="entry name" value="FLAGELLAR PROTEIN FLIL"/>
    <property type="match status" value="1"/>
</dbReference>
<dbReference type="RefSeq" id="WP_140232898.1">
    <property type="nucleotide sequence ID" value="NZ_CP041036.1"/>
</dbReference>
<keyword evidence="7 10" id="KW-0283">Flagellar rotation</keyword>
<protein>
    <recommendedName>
        <fullName evidence="10">Flagellar protein FliL</fullName>
    </recommendedName>
</protein>
<evidence type="ECO:0000256" key="8">
    <source>
        <dbReference type="ARBA" id="ARBA00022989"/>
    </source>
</evidence>
<accession>A0A4Y5YAL8</accession>
<reference evidence="12 13" key="1">
    <citation type="submission" date="2019-06" db="EMBL/GenBank/DDBJ databases">
        <title>The genome of Shewanella sp. SM1901.</title>
        <authorList>
            <person name="Cha Q."/>
        </authorList>
    </citation>
    <scope>NUCLEOTIDE SEQUENCE [LARGE SCALE GENOMIC DNA]</scope>
    <source>
        <strain evidence="12 13">SM1901</strain>
    </source>
</reference>
<evidence type="ECO:0000256" key="2">
    <source>
        <dbReference type="ARBA" id="ARBA00004162"/>
    </source>
</evidence>
<keyword evidence="9 10" id="KW-0472">Membrane</keyword>
<dbReference type="KEGG" id="spol:FH971_00265"/>
<evidence type="ECO:0000256" key="3">
    <source>
        <dbReference type="ARBA" id="ARBA00008281"/>
    </source>
</evidence>
<feature type="chain" id="PRO_5021415792" description="Flagellar protein FliL" evidence="11">
    <location>
        <begin position="21"/>
        <end position="148"/>
    </location>
</feature>
<dbReference type="PANTHER" id="PTHR35091:SF5">
    <property type="entry name" value="FLAGELLAR PROTEIN FLIL"/>
    <property type="match status" value="1"/>
</dbReference>
<evidence type="ECO:0000256" key="10">
    <source>
        <dbReference type="RuleBase" id="RU364125"/>
    </source>
</evidence>
<evidence type="ECO:0000256" key="6">
    <source>
        <dbReference type="ARBA" id="ARBA00022692"/>
    </source>
</evidence>
<evidence type="ECO:0000313" key="13">
    <source>
        <dbReference type="Proteomes" id="UP000319809"/>
    </source>
</evidence>
<keyword evidence="8" id="KW-1133">Transmembrane helix</keyword>
<gene>
    <name evidence="12" type="primary">fliL</name>
    <name evidence="12" type="ORF">FH971_00265</name>
</gene>
<keyword evidence="12" id="KW-0966">Cell projection</keyword>
<keyword evidence="6" id="KW-0812">Transmembrane</keyword>
<comment type="function">
    <text evidence="1 10">Controls the rotational direction of flagella during chemotaxis.</text>
</comment>
<comment type="similarity">
    <text evidence="3 10">Belongs to the FliL family.</text>
</comment>
<dbReference type="AlphaFoldDB" id="A0A4Y5YAL8"/>
<name>A0A4Y5YAL8_9GAMM</name>
<dbReference type="GO" id="GO:0071978">
    <property type="term" value="P:bacterial-type flagellum-dependent swarming motility"/>
    <property type="evidence" value="ECO:0007669"/>
    <property type="project" value="TreeGrafter"/>
</dbReference>
<dbReference type="InterPro" id="IPR005503">
    <property type="entry name" value="FliL"/>
</dbReference>
<keyword evidence="12" id="KW-0969">Cilium</keyword>
<sequence>MKKLVSTLVMLCCFAFSVYAADEKVEEKQVADEKVAEKQVTEDYAYYGFEPDIVTNYISNRKKLGFVKISIELMVKNPDDLVILEHHDPLLRSAIVEILGNQSEDKVKSLSGREEIRRECYKTLNLLMEKEVGRSVVVNLLFTKYLYD</sequence>
<comment type="subcellular location">
    <subcellularLocation>
        <location evidence="10">Cell inner membrane</location>
    </subcellularLocation>
    <subcellularLocation>
        <location evidence="2">Cell membrane</location>
        <topology evidence="2">Single-pass membrane protein</topology>
    </subcellularLocation>
</comment>
<organism evidence="12 13">
    <name type="scientific">Shewanella polaris</name>
    <dbReference type="NCBI Taxonomy" id="2588449"/>
    <lineage>
        <taxon>Bacteria</taxon>
        <taxon>Pseudomonadati</taxon>
        <taxon>Pseudomonadota</taxon>
        <taxon>Gammaproteobacteria</taxon>
        <taxon>Alteromonadales</taxon>
        <taxon>Shewanellaceae</taxon>
        <taxon>Shewanella</taxon>
    </lineage>
</organism>
<keyword evidence="13" id="KW-1185">Reference proteome</keyword>
<evidence type="ECO:0000256" key="5">
    <source>
        <dbReference type="ARBA" id="ARBA00022500"/>
    </source>
</evidence>
<dbReference type="Pfam" id="PF03748">
    <property type="entry name" value="FliL"/>
    <property type="match status" value="1"/>
</dbReference>
<keyword evidence="10" id="KW-0997">Cell inner membrane</keyword>
<keyword evidence="12" id="KW-0282">Flagellum</keyword>
<evidence type="ECO:0000256" key="9">
    <source>
        <dbReference type="ARBA" id="ARBA00023136"/>
    </source>
</evidence>
<dbReference type="Proteomes" id="UP000319809">
    <property type="component" value="Chromosome"/>
</dbReference>
<feature type="signal peptide" evidence="11">
    <location>
        <begin position="1"/>
        <end position="20"/>
    </location>
</feature>
<proteinExistence type="inferred from homology"/>
<dbReference type="EMBL" id="CP041036">
    <property type="protein sequence ID" value="QDE29536.1"/>
    <property type="molecule type" value="Genomic_DNA"/>
</dbReference>
<dbReference type="GO" id="GO:0009425">
    <property type="term" value="C:bacterial-type flagellum basal body"/>
    <property type="evidence" value="ECO:0007669"/>
    <property type="project" value="InterPro"/>
</dbReference>
<dbReference type="GO" id="GO:0006935">
    <property type="term" value="P:chemotaxis"/>
    <property type="evidence" value="ECO:0007669"/>
    <property type="project" value="UniProtKB-KW"/>
</dbReference>
<evidence type="ECO:0000313" key="12">
    <source>
        <dbReference type="EMBL" id="QDE29536.1"/>
    </source>
</evidence>
<evidence type="ECO:0000256" key="11">
    <source>
        <dbReference type="SAM" id="SignalP"/>
    </source>
</evidence>
<keyword evidence="11" id="KW-0732">Signal</keyword>
<dbReference type="GO" id="GO:0005886">
    <property type="term" value="C:plasma membrane"/>
    <property type="evidence" value="ECO:0007669"/>
    <property type="project" value="UniProtKB-SubCell"/>
</dbReference>
<evidence type="ECO:0000256" key="7">
    <source>
        <dbReference type="ARBA" id="ARBA00022779"/>
    </source>
</evidence>
<evidence type="ECO:0000256" key="4">
    <source>
        <dbReference type="ARBA" id="ARBA00022475"/>
    </source>
</evidence>
<keyword evidence="5 10" id="KW-0145">Chemotaxis</keyword>
<evidence type="ECO:0000256" key="1">
    <source>
        <dbReference type="ARBA" id="ARBA00002254"/>
    </source>
</evidence>
<keyword evidence="4" id="KW-1003">Cell membrane</keyword>